<evidence type="ECO:0000313" key="1">
    <source>
        <dbReference type="EMBL" id="EGV28548.1"/>
    </source>
</evidence>
<keyword evidence="2" id="KW-1185">Reference proteome</keyword>
<gene>
    <name evidence="1" type="ORF">ThidrDRAFT_3698</name>
</gene>
<name>G2E5Y5_9GAMM</name>
<organism evidence="1 2">
    <name type="scientific">Thiorhodococcus drewsii AZ1</name>
    <dbReference type="NCBI Taxonomy" id="765913"/>
    <lineage>
        <taxon>Bacteria</taxon>
        <taxon>Pseudomonadati</taxon>
        <taxon>Pseudomonadota</taxon>
        <taxon>Gammaproteobacteria</taxon>
        <taxon>Chromatiales</taxon>
        <taxon>Chromatiaceae</taxon>
        <taxon>Thiorhodococcus</taxon>
    </lineage>
</organism>
<dbReference type="AlphaFoldDB" id="G2E5Y5"/>
<accession>G2E5Y5</accession>
<comment type="caution">
    <text evidence="1">The sequence shown here is derived from an EMBL/GenBank/DDBJ whole genome shotgun (WGS) entry which is preliminary data.</text>
</comment>
<protein>
    <submittedName>
        <fullName evidence="1">Uncharacterized protein</fullName>
    </submittedName>
</protein>
<dbReference type="EMBL" id="AFWT01000035">
    <property type="protein sequence ID" value="EGV28548.1"/>
    <property type="molecule type" value="Genomic_DNA"/>
</dbReference>
<dbReference type="Proteomes" id="UP000004200">
    <property type="component" value="Unassembled WGS sequence"/>
</dbReference>
<reference evidence="1 2" key="1">
    <citation type="submission" date="2011-06" db="EMBL/GenBank/DDBJ databases">
        <title>The draft genome of Thiorhodococcus drewsii AZ1.</title>
        <authorList>
            <consortium name="US DOE Joint Genome Institute (JGI-PGF)"/>
            <person name="Lucas S."/>
            <person name="Han J."/>
            <person name="Lapidus A."/>
            <person name="Cheng J.-F."/>
            <person name="Goodwin L."/>
            <person name="Pitluck S."/>
            <person name="Peters L."/>
            <person name="Land M.L."/>
            <person name="Hauser L."/>
            <person name="Vogl K."/>
            <person name="Liu Z."/>
            <person name="Imhoff J."/>
            <person name="Thiel V."/>
            <person name="Frigaard N.-U."/>
            <person name="Bryant D.A."/>
            <person name="Woyke T.J."/>
        </authorList>
    </citation>
    <scope>NUCLEOTIDE SEQUENCE [LARGE SCALE GENOMIC DNA]</scope>
    <source>
        <strain evidence="1 2">AZ1</strain>
    </source>
</reference>
<proteinExistence type="predicted"/>
<sequence>MEFHLADSILGGIDVIGRTLTILPMVDVPQVAPITRQCRQRRVKTATAIGELAPPVHLFTFGNMTMTTLARPRAGEQDPARSARHQEVEQGFVAIARNVLCHLNGKN</sequence>
<evidence type="ECO:0000313" key="2">
    <source>
        <dbReference type="Proteomes" id="UP000004200"/>
    </source>
</evidence>